<accession>A0A9Q9Y361</accession>
<feature type="region of interest" description="Disordered" evidence="6">
    <location>
        <begin position="532"/>
        <end position="551"/>
    </location>
</feature>
<dbReference type="GO" id="GO:0035082">
    <property type="term" value="P:axoneme assembly"/>
    <property type="evidence" value="ECO:0007669"/>
    <property type="project" value="TreeGrafter"/>
</dbReference>
<dbReference type="AlphaFoldDB" id="A0A9Q9Y361"/>
<protein>
    <submittedName>
        <fullName evidence="7">Radial spoke head protein 6 homolog A</fullName>
    </submittedName>
</protein>
<dbReference type="InterPro" id="IPR006802">
    <property type="entry name" value="Radial_spoke"/>
</dbReference>
<dbReference type="CTD" id="345895"/>
<dbReference type="CDD" id="cd22963">
    <property type="entry name" value="DD_CrRSP4-like"/>
    <property type="match status" value="1"/>
</dbReference>
<dbReference type="GeneID" id="109090168"/>
<keyword evidence="2" id="KW-0963">Cytoplasm</keyword>
<comment type="subcellular location">
    <subcellularLocation>
        <location evidence="1">Cytoplasm</location>
        <location evidence="1">Cytoskeleton</location>
        <location evidence="1">Cilium axoneme</location>
    </subcellularLocation>
</comment>
<evidence type="ECO:0000256" key="6">
    <source>
        <dbReference type="SAM" id="MobiDB-lite"/>
    </source>
</evidence>
<dbReference type="PANTHER" id="PTHR13159">
    <property type="entry name" value="RADIAL SPOKEHEAD-RELATED"/>
    <property type="match status" value="1"/>
</dbReference>
<feature type="region of interest" description="Disordered" evidence="6">
    <location>
        <begin position="401"/>
        <end position="434"/>
    </location>
</feature>
<dbReference type="Pfam" id="PF04712">
    <property type="entry name" value="Radial_spoke"/>
    <property type="match status" value="1"/>
</dbReference>
<dbReference type="Proteomes" id="UP001155660">
    <property type="component" value="Chromosome A5"/>
</dbReference>
<evidence type="ECO:0000256" key="1">
    <source>
        <dbReference type="ARBA" id="ARBA00004430"/>
    </source>
</evidence>
<evidence type="ECO:0000313" key="7">
    <source>
        <dbReference type="RefSeq" id="XP_042612795.1"/>
    </source>
</evidence>
<keyword evidence="5" id="KW-0966">Cell projection</keyword>
<organism evidence="7">
    <name type="scientific">Cyprinus carpio</name>
    <name type="common">Common carp</name>
    <dbReference type="NCBI Taxonomy" id="7962"/>
    <lineage>
        <taxon>Eukaryota</taxon>
        <taxon>Metazoa</taxon>
        <taxon>Chordata</taxon>
        <taxon>Craniata</taxon>
        <taxon>Vertebrata</taxon>
        <taxon>Euteleostomi</taxon>
        <taxon>Actinopterygii</taxon>
        <taxon>Neopterygii</taxon>
        <taxon>Teleostei</taxon>
        <taxon>Ostariophysi</taxon>
        <taxon>Cypriniformes</taxon>
        <taxon>Cyprinidae</taxon>
        <taxon>Cyprininae</taxon>
        <taxon>Cyprinus</taxon>
    </lineage>
</organism>
<feature type="compositionally biased region" description="Acidic residues" evidence="6">
    <location>
        <begin position="403"/>
        <end position="422"/>
    </location>
</feature>
<name>A0A9Q9Y361_CYPCA</name>
<dbReference type="KEGG" id="ccar:109090168"/>
<evidence type="ECO:0000256" key="4">
    <source>
        <dbReference type="ARBA" id="ARBA00023212"/>
    </source>
</evidence>
<sequence>MLIEICHKKKLKKYTVLISRRQFVSFTKMEITEEALNSERLQAAARFKAFMMKNSTKTNLNLYDHLVRLLTKVMDERPENAVDVIEDMSRELKGSILQEKQDTLRDSPSSSAALLLAEQQKALFTRAAGDEGDHEEDLVESTLANVAELAFFFEQAGVGLGREEMHRVFLALKQLVDSQCLLRCRFWGKIFGTHSNYLVAEGEFREGEGEEEEGTEQTHEDEEREEEPEEDKDETELVEAADPPPKSTYKPPPPVPKEENHTGVNKYTYFVCQEPGMPWVRLPMVTPAQITVARQIRRFFTGRLDAPVVSYPPFPGNETNYLRAQIARISAGTHVSPLGFYQFGEDEGEDDGLRDSYEENPNFEGINVNEMAESLNLWVHHVQHILTQGRCVWVNVTKKSADDVDEDAEDEEREEESDEPEPEVGPPLLTPLSEDSKINDTLPWSTMISSNLIPQFSIAVLRSNLWPGAYAYASGRKFGNIYIGWGMKYIGEAYTPTILPPPQNEYPSGPEITEALDPSVEEEQALKAALEEQTEALDETEDLEEDEEEDD</sequence>
<proteinExistence type="predicted"/>
<dbReference type="PANTHER" id="PTHR13159:SF0">
    <property type="entry name" value="RADIAL SPOKE HEAD 6 HOMOLOG A"/>
    <property type="match status" value="1"/>
</dbReference>
<dbReference type="GO" id="GO:0001534">
    <property type="term" value="C:radial spoke"/>
    <property type="evidence" value="ECO:0007669"/>
    <property type="project" value="InterPro"/>
</dbReference>
<feature type="region of interest" description="Disordered" evidence="6">
    <location>
        <begin position="203"/>
        <end position="261"/>
    </location>
</feature>
<gene>
    <name evidence="7" type="primary">rsph4a</name>
</gene>
<evidence type="ECO:0000256" key="3">
    <source>
        <dbReference type="ARBA" id="ARBA00023069"/>
    </source>
</evidence>
<feature type="compositionally biased region" description="Acidic residues" evidence="6">
    <location>
        <begin position="208"/>
        <end position="239"/>
    </location>
</feature>
<keyword evidence="4" id="KW-0206">Cytoskeleton</keyword>
<evidence type="ECO:0000256" key="5">
    <source>
        <dbReference type="ARBA" id="ARBA00023273"/>
    </source>
</evidence>
<reference evidence="7" key="1">
    <citation type="submission" date="2025-08" db="UniProtKB">
        <authorList>
            <consortium name="RefSeq"/>
        </authorList>
    </citation>
    <scope>IDENTIFICATION</scope>
    <source>
        <tissue evidence="7">Muscle</tissue>
    </source>
</reference>
<dbReference type="RefSeq" id="XP_042612795.1">
    <property type="nucleotide sequence ID" value="XM_042756861.1"/>
</dbReference>
<dbReference type="OrthoDB" id="272202at2759"/>
<dbReference type="GO" id="GO:0060294">
    <property type="term" value="P:cilium movement involved in cell motility"/>
    <property type="evidence" value="ECO:0007669"/>
    <property type="project" value="InterPro"/>
</dbReference>
<evidence type="ECO:0000256" key="2">
    <source>
        <dbReference type="ARBA" id="ARBA00022490"/>
    </source>
</evidence>
<feature type="compositionally biased region" description="Pro residues" evidence="6">
    <location>
        <begin position="242"/>
        <end position="255"/>
    </location>
</feature>
<keyword evidence="3" id="KW-0969">Cilium</keyword>